<dbReference type="KEGG" id="kan:IMCC3317_32350"/>
<organism evidence="1 2">
    <name type="scientific">Kordia antarctica</name>
    <dbReference type="NCBI Taxonomy" id="1218801"/>
    <lineage>
        <taxon>Bacteria</taxon>
        <taxon>Pseudomonadati</taxon>
        <taxon>Bacteroidota</taxon>
        <taxon>Flavobacteriia</taxon>
        <taxon>Flavobacteriales</taxon>
        <taxon>Flavobacteriaceae</taxon>
        <taxon>Kordia</taxon>
    </lineage>
</organism>
<reference evidence="1 2" key="1">
    <citation type="journal article" date="2013" name="Int. J. Syst. Evol. Microbiol.">
        <title>Kordia antarctica sp. nov., isolated from Antarctic seawater.</title>
        <authorList>
            <person name="Baek K."/>
            <person name="Choi A."/>
            <person name="Kang I."/>
            <person name="Lee K."/>
            <person name="Cho J.C."/>
        </authorList>
    </citation>
    <scope>NUCLEOTIDE SEQUENCE [LARGE SCALE GENOMIC DNA]</scope>
    <source>
        <strain evidence="1 2">IMCC3317</strain>
    </source>
</reference>
<accession>A0A7L4ZMH6</accession>
<name>A0A7L4ZMH6_9FLAO</name>
<gene>
    <name evidence="1" type="ORF">IMCC3317_32350</name>
</gene>
<dbReference type="Proteomes" id="UP000464657">
    <property type="component" value="Chromosome"/>
</dbReference>
<dbReference type="OrthoDB" id="770454at2"/>
<protein>
    <submittedName>
        <fullName evidence="1">Uncharacterized protein</fullName>
    </submittedName>
</protein>
<dbReference type="AlphaFoldDB" id="A0A7L4ZMH6"/>
<evidence type="ECO:0000313" key="1">
    <source>
        <dbReference type="EMBL" id="QHI37852.1"/>
    </source>
</evidence>
<keyword evidence="2" id="KW-1185">Reference proteome</keyword>
<dbReference type="EMBL" id="CP019288">
    <property type="protein sequence ID" value="QHI37852.1"/>
    <property type="molecule type" value="Genomic_DNA"/>
</dbReference>
<evidence type="ECO:0000313" key="2">
    <source>
        <dbReference type="Proteomes" id="UP000464657"/>
    </source>
</evidence>
<proteinExistence type="predicted"/>
<dbReference type="RefSeq" id="WP_160130440.1">
    <property type="nucleotide sequence ID" value="NZ_CP019288.1"/>
</dbReference>
<sequence>MNNQKNFEKEKLTDFWGEFTAQQQIEIKMATSEIENGDFTDYDSFMENHR</sequence>